<evidence type="ECO:0000256" key="3">
    <source>
        <dbReference type="ARBA" id="ARBA00022741"/>
    </source>
</evidence>
<dbReference type="Proteomes" id="UP000694930">
    <property type="component" value="Chromosome 9"/>
</dbReference>
<comment type="subcellular location">
    <subcellularLocation>
        <location evidence="1">Membrane</location>
        <topology evidence="1">Multi-pass membrane protein</topology>
    </subcellularLocation>
</comment>
<dbReference type="PROSITE" id="PS50929">
    <property type="entry name" value="ABC_TM1F"/>
    <property type="match status" value="1"/>
</dbReference>
<dbReference type="Gene3D" id="3.40.50.300">
    <property type="entry name" value="P-loop containing nucleotide triphosphate hydrolases"/>
    <property type="match status" value="1"/>
</dbReference>
<dbReference type="RefSeq" id="XP_027767586.1">
    <property type="nucleotide sequence ID" value="XM_027911785.1"/>
</dbReference>
<dbReference type="SUPFAM" id="SSF90123">
    <property type="entry name" value="ABC transporter transmembrane region"/>
    <property type="match status" value="1"/>
</dbReference>
<keyword evidence="6" id="KW-0472">Membrane</keyword>
<evidence type="ECO:0000313" key="10">
    <source>
        <dbReference type="RefSeq" id="XP_027767586.1"/>
    </source>
</evidence>
<keyword evidence="2" id="KW-0812">Transmembrane</keyword>
<keyword evidence="5" id="KW-1133">Transmembrane helix</keyword>
<dbReference type="SMART" id="SM00382">
    <property type="entry name" value="AAA"/>
    <property type="match status" value="1"/>
</dbReference>
<dbReference type="PANTHER" id="PTHR24221:SF630">
    <property type="entry name" value="ABC TRANSPORTER B FAMILY MEMBER 29, CHLOROPLASTIC"/>
    <property type="match status" value="1"/>
</dbReference>
<dbReference type="InterPro" id="IPR039421">
    <property type="entry name" value="Type_1_exporter"/>
</dbReference>
<dbReference type="PROSITE" id="PS00211">
    <property type="entry name" value="ABC_TRANSPORTER_1"/>
    <property type="match status" value="1"/>
</dbReference>
<keyword evidence="3" id="KW-0547">Nucleotide-binding</keyword>
<evidence type="ECO:0000256" key="5">
    <source>
        <dbReference type="ARBA" id="ARBA00022989"/>
    </source>
</evidence>
<name>A0ABM1UVR8_SOLPN</name>
<proteinExistence type="predicted"/>
<dbReference type="InterPro" id="IPR017871">
    <property type="entry name" value="ABC_transporter-like_CS"/>
</dbReference>
<dbReference type="InterPro" id="IPR003439">
    <property type="entry name" value="ABC_transporter-like_ATP-bd"/>
</dbReference>
<feature type="domain" description="ABC transmembrane type-1" evidence="8">
    <location>
        <begin position="88"/>
        <end position="314"/>
    </location>
</feature>
<dbReference type="SUPFAM" id="SSF52540">
    <property type="entry name" value="P-loop containing nucleoside triphosphate hydrolases"/>
    <property type="match status" value="1"/>
</dbReference>
<gene>
    <name evidence="10" type="primary">LOC107031804</name>
</gene>
<evidence type="ECO:0000256" key="2">
    <source>
        <dbReference type="ARBA" id="ARBA00022692"/>
    </source>
</evidence>
<feature type="domain" description="ABC transporter" evidence="7">
    <location>
        <begin position="359"/>
        <end position="631"/>
    </location>
</feature>
<dbReference type="InterPro" id="IPR003593">
    <property type="entry name" value="AAA+_ATPase"/>
</dbReference>
<dbReference type="PANTHER" id="PTHR24221">
    <property type="entry name" value="ATP-BINDING CASSETTE SUB-FAMILY B"/>
    <property type="match status" value="1"/>
</dbReference>
<keyword evidence="9" id="KW-1185">Reference proteome</keyword>
<evidence type="ECO:0000259" key="8">
    <source>
        <dbReference type="PROSITE" id="PS50929"/>
    </source>
</evidence>
<dbReference type="InterPro" id="IPR011527">
    <property type="entry name" value="ABC1_TM_dom"/>
</dbReference>
<evidence type="ECO:0000313" key="9">
    <source>
        <dbReference type="Proteomes" id="UP000694930"/>
    </source>
</evidence>
<evidence type="ECO:0000256" key="4">
    <source>
        <dbReference type="ARBA" id="ARBA00022840"/>
    </source>
</evidence>
<dbReference type="Gene3D" id="1.20.1560.10">
    <property type="entry name" value="ABC transporter type 1, transmembrane domain"/>
    <property type="match status" value="2"/>
</dbReference>
<dbReference type="CDD" id="cd07346">
    <property type="entry name" value="ABC_6TM_exporters"/>
    <property type="match status" value="1"/>
</dbReference>
<evidence type="ECO:0000259" key="7">
    <source>
        <dbReference type="PROSITE" id="PS50893"/>
    </source>
</evidence>
<dbReference type="Pfam" id="PF00005">
    <property type="entry name" value="ABC_tran"/>
    <property type="match status" value="1"/>
</dbReference>
<keyword evidence="4" id="KW-0067">ATP-binding</keyword>
<organism evidence="9 10">
    <name type="scientific">Solanum pennellii</name>
    <name type="common">Tomato</name>
    <name type="synonym">Lycopersicon pennellii</name>
    <dbReference type="NCBI Taxonomy" id="28526"/>
    <lineage>
        <taxon>Eukaryota</taxon>
        <taxon>Viridiplantae</taxon>
        <taxon>Streptophyta</taxon>
        <taxon>Embryophyta</taxon>
        <taxon>Tracheophyta</taxon>
        <taxon>Spermatophyta</taxon>
        <taxon>Magnoliopsida</taxon>
        <taxon>eudicotyledons</taxon>
        <taxon>Gunneridae</taxon>
        <taxon>Pentapetalae</taxon>
        <taxon>asterids</taxon>
        <taxon>lamiids</taxon>
        <taxon>Solanales</taxon>
        <taxon>Solanaceae</taxon>
        <taxon>Solanoideae</taxon>
        <taxon>Solaneae</taxon>
        <taxon>Solanum</taxon>
        <taxon>Solanum subgen. Lycopersicon</taxon>
    </lineage>
</organism>
<protein>
    <submittedName>
        <fullName evidence="10">ABC transporter B family member 29, chloroplastic isoform X3</fullName>
    </submittedName>
</protein>
<evidence type="ECO:0000256" key="6">
    <source>
        <dbReference type="ARBA" id="ARBA00023136"/>
    </source>
</evidence>
<evidence type="ECO:0000256" key="1">
    <source>
        <dbReference type="ARBA" id="ARBA00004141"/>
    </source>
</evidence>
<reference evidence="9" key="1">
    <citation type="journal article" date="2014" name="Nat. Genet.">
        <title>The genome of the stress-tolerant wild tomato species Solanum pennellii.</title>
        <authorList>
            <person name="Bolger A."/>
            <person name="Scossa F."/>
            <person name="Bolger M.E."/>
            <person name="Lanz C."/>
            <person name="Maumus F."/>
            <person name="Tohge T."/>
            <person name="Quesneville H."/>
            <person name="Alseekh S."/>
            <person name="Sorensen I."/>
            <person name="Lichtenstein G."/>
            <person name="Fich E.A."/>
            <person name="Conte M."/>
            <person name="Keller H."/>
            <person name="Schneeberger K."/>
            <person name="Schwacke R."/>
            <person name="Ofner I."/>
            <person name="Vrebalov J."/>
            <person name="Xu Y."/>
            <person name="Osorio S."/>
            <person name="Aflitos S.A."/>
            <person name="Schijlen E."/>
            <person name="Jimenez-Gomez J.M."/>
            <person name="Ryngajllo M."/>
            <person name="Kimura S."/>
            <person name="Kumar R."/>
            <person name="Koenig D."/>
            <person name="Headland L.R."/>
            <person name="Maloof J.N."/>
            <person name="Sinha N."/>
            <person name="van Ham R.C."/>
            <person name="Lankhorst R.K."/>
            <person name="Mao L."/>
            <person name="Vogel A."/>
            <person name="Arsova B."/>
            <person name="Panstruga R."/>
            <person name="Fei Z."/>
            <person name="Rose J.K."/>
            <person name="Zamir D."/>
            <person name="Carrari F."/>
            <person name="Giovannoni J.J."/>
            <person name="Weigel D."/>
            <person name="Usadel B."/>
            <person name="Fernie A.R."/>
        </authorList>
    </citation>
    <scope>NUCLEOTIDE SEQUENCE [LARGE SCALE GENOMIC DNA]</scope>
    <source>
        <strain evidence="9">cv. LA0716</strain>
    </source>
</reference>
<dbReference type="Pfam" id="PF00664">
    <property type="entry name" value="ABC_membrane"/>
    <property type="match status" value="1"/>
</dbReference>
<dbReference type="GeneID" id="107031804"/>
<accession>A0ABM1UVR8</accession>
<dbReference type="InterPro" id="IPR027417">
    <property type="entry name" value="P-loop_NTPase"/>
</dbReference>
<dbReference type="PROSITE" id="PS50893">
    <property type="entry name" value="ABC_TRANSPORTER_2"/>
    <property type="match status" value="1"/>
</dbReference>
<dbReference type="InterPro" id="IPR036640">
    <property type="entry name" value="ABC1_TM_sf"/>
</dbReference>
<sequence length="632" mass="69319">MSLIHLKPPYHGRSPPLRRHKLTVPRQVTKPITNIIFNFSISTSALTVKSSSTRAAANSGKFISPFTSIAPLKPYLLSEWKPILCGWLCSVLSVYSLSKIIPKVGKFSSLVNPLDVVRLRAECLVLGGLFFVRLVGNYLQQAFLWEAALNCVYKMRICVFHKVLQRDLGFFEGEKGIAAGDVAYRITAEASDVADTVYSLLNTIVPSSLQLSAMAVQMLVINPVLSLLSALVIPLMGFVIGYLGEKLRDVSNKAHLAAASLSSYLNEILPSILFVKANNAESCERKKFQSLAFADLSATMGKKKLKSFIPQLVQDAGKAYNELKQGEPAIQRLFSLKTFEPEEIVNPDAVDLDCVAGEVKYSNVSFRYGDNGPLVLKNTDLHIKSGEIVALCGPSGGGKTTLVKLLLRLYDPLQGSILIDGLDIRGIRIKSLRRNIGLVSQDTTLFSGSVAENIGYRDRMAGIDMERVKLAARNASAEEFIEALPLSYETNVGPRGSIFSGGQKQRIAIARALYQDPSILILDEATSALDSKSELLVRQALQHLMQNRTVLSVNHDVAYGMEIYTNLTYQKGSTKKQMPILVKRVLVIAHRLETVLMAERVFLLEDGNLQEVPRASLLDSQSGSLASMGLTI</sequence>
<reference evidence="10" key="2">
    <citation type="submission" date="2025-08" db="UniProtKB">
        <authorList>
            <consortium name="RefSeq"/>
        </authorList>
    </citation>
    <scope>IDENTIFICATION</scope>
</reference>